<reference evidence="1 2" key="1">
    <citation type="journal article" date="2019" name="Commun. Biol.">
        <title>The bagworm genome reveals a unique fibroin gene that provides high tensile strength.</title>
        <authorList>
            <person name="Kono N."/>
            <person name="Nakamura H."/>
            <person name="Ohtoshi R."/>
            <person name="Tomita M."/>
            <person name="Numata K."/>
            <person name="Arakawa K."/>
        </authorList>
    </citation>
    <scope>NUCLEOTIDE SEQUENCE [LARGE SCALE GENOMIC DNA]</scope>
</reference>
<keyword evidence="2" id="KW-1185">Reference proteome</keyword>
<gene>
    <name evidence="1" type="ORF">EVAR_49497_1</name>
</gene>
<comment type="caution">
    <text evidence="1">The sequence shown here is derived from an EMBL/GenBank/DDBJ whole genome shotgun (WGS) entry which is preliminary data.</text>
</comment>
<proteinExistence type="predicted"/>
<evidence type="ECO:0000313" key="1">
    <source>
        <dbReference type="EMBL" id="GBP43009.1"/>
    </source>
</evidence>
<accession>A0A4C1VXN4</accession>
<dbReference type="AlphaFoldDB" id="A0A4C1VXN4"/>
<sequence length="72" mass="8381">MDIPDLNIQNGNEVPDIPEINNIEEWIQVHGHRNRWRELIFVPGEVFTCQERDAIIFKSLFALKTHARINAG</sequence>
<protein>
    <submittedName>
        <fullName evidence="1">Uncharacterized protein</fullName>
    </submittedName>
</protein>
<dbReference type="EMBL" id="BGZK01000428">
    <property type="protein sequence ID" value="GBP43009.1"/>
    <property type="molecule type" value="Genomic_DNA"/>
</dbReference>
<dbReference type="Proteomes" id="UP000299102">
    <property type="component" value="Unassembled WGS sequence"/>
</dbReference>
<organism evidence="1 2">
    <name type="scientific">Eumeta variegata</name>
    <name type="common">Bagworm moth</name>
    <name type="synonym">Eumeta japonica</name>
    <dbReference type="NCBI Taxonomy" id="151549"/>
    <lineage>
        <taxon>Eukaryota</taxon>
        <taxon>Metazoa</taxon>
        <taxon>Ecdysozoa</taxon>
        <taxon>Arthropoda</taxon>
        <taxon>Hexapoda</taxon>
        <taxon>Insecta</taxon>
        <taxon>Pterygota</taxon>
        <taxon>Neoptera</taxon>
        <taxon>Endopterygota</taxon>
        <taxon>Lepidoptera</taxon>
        <taxon>Glossata</taxon>
        <taxon>Ditrysia</taxon>
        <taxon>Tineoidea</taxon>
        <taxon>Psychidae</taxon>
        <taxon>Oiketicinae</taxon>
        <taxon>Eumeta</taxon>
    </lineage>
</organism>
<name>A0A4C1VXN4_EUMVA</name>
<evidence type="ECO:0000313" key="2">
    <source>
        <dbReference type="Proteomes" id="UP000299102"/>
    </source>
</evidence>